<evidence type="ECO:0000313" key="10">
    <source>
        <dbReference type="Proteomes" id="UP000190027"/>
    </source>
</evidence>
<dbReference type="Gene3D" id="3.30.450.20">
    <property type="entry name" value="PAS domain"/>
    <property type="match status" value="1"/>
</dbReference>
<name>A0A1T4X633_9BACT</name>
<keyword evidence="5" id="KW-1133">Transmembrane helix</keyword>
<dbReference type="Proteomes" id="UP000190027">
    <property type="component" value="Unassembled WGS sequence"/>
</dbReference>
<dbReference type="InterPro" id="IPR000014">
    <property type="entry name" value="PAS"/>
</dbReference>
<dbReference type="PRINTS" id="PR00344">
    <property type="entry name" value="BCTRLSENSOR"/>
</dbReference>
<keyword evidence="5" id="KW-0812">Transmembrane</keyword>
<dbReference type="PROSITE" id="PS50110">
    <property type="entry name" value="RESPONSE_REGULATORY"/>
    <property type="match status" value="1"/>
</dbReference>
<dbReference type="SMART" id="SM00448">
    <property type="entry name" value="REC"/>
    <property type="match status" value="1"/>
</dbReference>
<proteinExistence type="predicted"/>
<dbReference type="InterPro" id="IPR036097">
    <property type="entry name" value="HisK_dim/P_sf"/>
</dbReference>
<dbReference type="InterPro" id="IPR000700">
    <property type="entry name" value="PAS-assoc_C"/>
</dbReference>
<keyword evidence="3 4" id="KW-0597">Phosphoprotein</keyword>
<evidence type="ECO:0000259" key="6">
    <source>
        <dbReference type="PROSITE" id="PS50109"/>
    </source>
</evidence>
<dbReference type="InterPro" id="IPR004358">
    <property type="entry name" value="Sig_transdc_His_kin-like_C"/>
</dbReference>
<dbReference type="InterPro" id="IPR005467">
    <property type="entry name" value="His_kinase_dom"/>
</dbReference>
<dbReference type="Gene3D" id="3.40.50.2300">
    <property type="match status" value="3"/>
</dbReference>
<dbReference type="GO" id="GO:0000155">
    <property type="term" value="F:phosphorelay sensor kinase activity"/>
    <property type="evidence" value="ECO:0007669"/>
    <property type="project" value="InterPro"/>
</dbReference>
<dbReference type="AlphaFoldDB" id="A0A1T4X633"/>
<evidence type="ECO:0000256" key="2">
    <source>
        <dbReference type="ARBA" id="ARBA00012438"/>
    </source>
</evidence>
<dbReference type="InterPro" id="IPR036890">
    <property type="entry name" value="HATPase_C_sf"/>
</dbReference>
<evidence type="ECO:0000259" key="7">
    <source>
        <dbReference type="PROSITE" id="PS50110"/>
    </source>
</evidence>
<dbReference type="Gene3D" id="1.10.287.130">
    <property type="match status" value="1"/>
</dbReference>
<dbReference type="InterPro" id="IPR013656">
    <property type="entry name" value="PAS_4"/>
</dbReference>
<dbReference type="Pfam" id="PF00512">
    <property type="entry name" value="HisKA"/>
    <property type="match status" value="1"/>
</dbReference>
<reference evidence="9 10" key="1">
    <citation type="submission" date="2017-02" db="EMBL/GenBank/DDBJ databases">
        <authorList>
            <person name="Peterson S.W."/>
        </authorList>
    </citation>
    <scope>NUCLEOTIDE SEQUENCE [LARGE SCALE GENOMIC DNA]</scope>
    <source>
        <strain evidence="9 10">DSM 16080</strain>
    </source>
</reference>
<dbReference type="NCBIfam" id="TIGR00229">
    <property type="entry name" value="sensory_box"/>
    <property type="match status" value="1"/>
</dbReference>
<organism evidence="9 10">
    <name type="scientific">Paucidesulfovibrio gracilis DSM 16080</name>
    <dbReference type="NCBI Taxonomy" id="1121449"/>
    <lineage>
        <taxon>Bacteria</taxon>
        <taxon>Pseudomonadati</taxon>
        <taxon>Thermodesulfobacteriota</taxon>
        <taxon>Desulfovibrionia</taxon>
        <taxon>Desulfovibrionales</taxon>
        <taxon>Desulfovibrionaceae</taxon>
        <taxon>Paucidesulfovibrio</taxon>
    </lineage>
</organism>
<protein>
    <recommendedName>
        <fullName evidence="2">histidine kinase</fullName>
        <ecNumber evidence="2">2.7.13.3</ecNumber>
    </recommendedName>
</protein>
<evidence type="ECO:0000259" key="8">
    <source>
        <dbReference type="PROSITE" id="PS50113"/>
    </source>
</evidence>
<dbReference type="InterPro" id="IPR003661">
    <property type="entry name" value="HisK_dim/P_dom"/>
</dbReference>
<feature type="domain" description="PAC" evidence="8">
    <location>
        <begin position="487"/>
        <end position="539"/>
    </location>
</feature>
<dbReference type="Pfam" id="PF02518">
    <property type="entry name" value="HATPase_c"/>
    <property type="match status" value="1"/>
</dbReference>
<dbReference type="PANTHER" id="PTHR43065">
    <property type="entry name" value="SENSOR HISTIDINE KINASE"/>
    <property type="match status" value="1"/>
</dbReference>
<keyword evidence="5" id="KW-0472">Membrane</keyword>
<dbReference type="InterPro" id="IPR011006">
    <property type="entry name" value="CheY-like_superfamily"/>
</dbReference>
<evidence type="ECO:0000256" key="1">
    <source>
        <dbReference type="ARBA" id="ARBA00000085"/>
    </source>
</evidence>
<accession>A0A1T4X633</accession>
<dbReference type="SUPFAM" id="SSF55874">
    <property type="entry name" value="ATPase domain of HSP90 chaperone/DNA topoisomerase II/histidine kinase"/>
    <property type="match status" value="1"/>
</dbReference>
<sequence>MIHSSSAPHVRRSLGVRLLLLALCAALLGLFMFPSPPAAASSALPRSPEAVSPPVAKKGPKKRVLFLNSYQNGYAWSDAILDGVREHFAQSGHIVDLQIEYMDTKRYAPTEVEEALYNYYRTKFQGDHFDAIIASDNTALLFLARHKEELFGDTPVVFCGINYFRSKMVKDRTAYTGITENPDVGSTLELARRLNPQLRNIMVISDSSVTSRAITNQVREQAERYEGNLEFEYWDTHTLAETLARTETLGPDTALFLTPFYKGAHGELYSVEEVLASIHAHSNVMIFSSWRFLLGYGIVGGKLLSGRITGAAAAKMTGRILNGESPADIPVEHDLPTPYAFDYNVLKRFDIPLKSLPPNSEIINEPDAFYRIEPKFFWTIQGSLAVLSVSLLMLLLNVLRLRRVEREVKTQLAFQEILLNTLPLLIFWKDKRQHYLGANMSFAQFAKLDSPQDVLGQHDEDLFDNHHLIRQITEGDRKVQETGTPLLGQSLRVTTDEGETVWLDINTVPLPDEKGKVMGTLSTAEDVTRKINLERQLLQSQKMEAIGTLAGGIAHDFNNILTSIINSTELALSDVEEDSMTHKDLSRVLKAAGRGSRVVKQILAFSRPSQGGFLLADIAESLHEAVELMKASLPRNIAIHTRIEAKDTRIWADPTQIHQVVMNLCTNAFQALRPKGGTIELGLTRAYIEGEQAELLSIAPGHYLKLWISDDGPGIPAEIVDKIFDPFFTTKGKTEGTGLGLAVVHGIAKAHRGGIRVTSVPWRQTRFELFLPCNGAEGQLFATPGAGVHRGDESILFVEDDPDQLDTVPRLLEQLGYRVTALRYPDEALETLRLNVGGFDLVITDYDMPSTNGLQLAEQAVAVNPSLPVILISGRKDALGQAEKSNAVRRVLLKPYNQASLSETIRRTIDHDDGTSNSSGEM</sequence>
<dbReference type="SMART" id="SM00387">
    <property type="entry name" value="HATPase_c"/>
    <property type="match status" value="1"/>
</dbReference>
<dbReference type="PANTHER" id="PTHR43065:SF42">
    <property type="entry name" value="TWO-COMPONENT SENSOR PPRA"/>
    <property type="match status" value="1"/>
</dbReference>
<evidence type="ECO:0000313" key="9">
    <source>
        <dbReference type="EMBL" id="SKA84877.1"/>
    </source>
</evidence>
<dbReference type="Pfam" id="PF08448">
    <property type="entry name" value="PAS_4"/>
    <property type="match status" value="1"/>
</dbReference>
<dbReference type="Gene3D" id="3.30.565.10">
    <property type="entry name" value="Histidine kinase-like ATPase, C-terminal domain"/>
    <property type="match status" value="1"/>
</dbReference>
<evidence type="ECO:0000256" key="4">
    <source>
        <dbReference type="PROSITE-ProRule" id="PRU00169"/>
    </source>
</evidence>
<dbReference type="PROSITE" id="PS50109">
    <property type="entry name" value="HIS_KIN"/>
    <property type="match status" value="1"/>
</dbReference>
<dbReference type="CDD" id="cd00082">
    <property type="entry name" value="HisKA"/>
    <property type="match status" value="1"/>
</dbReference>
<feature type="transmembrane region" description="Helical" evidence="5">
    <location>
        <begin position="376"/>
        <end position="399"/>
    </location>
</feature>
<dbReference type="CDD" id="cd00156">
    <property type="entry name" value="REC"/>
    <property type="match status" value="1"/>
</dbReference>
<dbReference type="InterPro" id="IPR001789">
    <property type="entry name" value="Sig_transdc_resp-reg_receiver"/>
</dbReference>
<feature type="modified residue" description="4-aspartylphosphate" evidence="4">
    <location>
        <position position="845"/>
    </location>
</feature>
<dbReference type="STRING" id="1121449.SAMN02745704_01831"/>
<gene>
    <name evidence="9" type="ORF">SAMN02745704_01831</name>
</gene>
<dbReference type="InterPro" id="IPR035965">
    <property type="entry name" value="PAS-like_dom_sf"/>
</dbReference>
<comment type="catalytic activity">
    <reaction evidence="1">
        <text>ATP + protein L-histidine = ADP + protein N-phospho-L-histidine.</text>
        <dbReference type="EC" id="2.7.13.3"/>
    </reaction>
</comment>
<keyword evidence="10" id="KW-1185">Reference proteome</keyword>
<feature type="domain" description="Response regulatory" evidence="7">
    <location>
        <begin position="794"/>
        <end position="909"/>
    </location>
</feature>
<dbReference type="PROSITE" id="PS50113">
    <property type="entry name" value="PAC"/>
    <property type="match status" value="1"/>
</dbReference>
<evidence type="ECO:0000256" key="3">
    <source>
        <dbReference type="ARBA" id="ARBA00022553"/>
    </source>
</evidence>
<dbReference type="SUPFAM" id="SSF55785">
    <property type="entry name" value="PYP-like sensor domain (PAS domain)"/>
    <property type="match status" value="1"/>
</dbReference>
<feature type="domain" description="Histidine kinase" evidence="6">
    <location>
        <begin position="552"/>
        <end position="775"/>
    </location>
</feature>
<dbReference type="Pfam" id="PF00072">
    <property type="entry name" value="Response_reg"/>
    <property type="match status" value="1"/>
</dbReference>
<dbReference type="EC" id="2.7.13.3" evidence="2"/>
<evidence type="ECO:0000256" key="5">
    <source>
        <dbReference type="SAM" id="Phobius"/>
    </source>
</evidence>
<dbReference type="InterPro" id="IPR003594">
    <property type="entry name" value="HATPase_dom"/>
</dbReference>
<dbReference type="SUPFAM" id="SSF47384">
    <property type="entry name" value="Homodimeric domain of signal transducing histidine kinase"/>
    <property type="match status" value="1"/>
</dbReference>
<dbReference type="EMBL" id="FUYC01000007">
    <property type="protein sequence ID" value="SKA84877.1"/>
    <property type="molecule type" value="Genomic_DNA"/>
</dbReference>
<dbReference type="SUPFAM" id="SSF52172">
    <property type="entry name" value="CheY-like"/>
    <property type="match status" value="1"/>
</dbReference>
<dbReference type="SMART" id="SM00388">
    <property type="entry name" value="HisKA"/>
    <property type="match status" value="1"/>
</dbReference>